<gene>
    <name evidence="8" type="ORF">LNTAR_05879</name>
</gene>
<evidence type="ECO:0000256" key="1">
    <source>
        <dbReference type="ARBA" id="ARBA00004162"/>
    </source>
</evidence>
<evidence type="ECO:0000256" key="2">
    <source>
        <dbReference type="ARBA" id="ARBA00005811"/>
    </source>
</evidence>
<dbReference type="PANTHER" id="PTHR30558">
    <property type="entry name" value="EXBD MEMBRANE COMPONENT OF PMF-DRIVEN MACROMOLECULE IMPORT SYSTEM"/>
    <property type="match status" value="1"/>
</dbReference>
<dbReference type="PANTHER" id="PTHR30558:SF3">
    <property type="entry name" value="BIOPOLYMER TRANSPORT PROTEIN EXBD-RELATED"/>
    <property type="match status" value="1"/>
</dbReference>
<sequence length="142" mass="15855">MAKKKKLKIVIGDTEVPLSAMIDVTFLLLAYFLITSSPVIEEAHVAINTPSILTTPIIEIDHSTFDIHVLKDKYHIPELGRTFENAQDMKNFIADFANNTEGDNNKVNLKLDGSAKTERLVDLIDLLAKEGLEDKMTLAFLN</sequence>
<evidence type="ECO:0000313" key="9">
    <source>
        <dbReference type="Proteomes" id="UP000004947"/>
    </source>
</evidence>
<dbReference type="Pfam" id="PF02472">
    <property type="entry name" value="ExbD"/>
    <property type="match status" value="1"/>
</dbReference>
<evidence type="ECO:0008006" key="10">
    <source>
        <dbReference type="Google" id="ProtNLM"/>
    </source>
</evidence>
<keyword evidence="6" id="KW-0472">Membrane</keyword>
<dbReference type="InterPro" id="IPR003400">
    <property type="entry name" value="ExbD"/>
</dbReference>
<dbReference type="GO" id="GO:0005886">
    <property type="term" value="C:plasma membrane"/>
    <property type="evidence" value="ECO:0007669"/>
    <property type="project" value="UniProtKB-SubCell"/>
</dbReference>
<proteinExistence type="inferred from homology"/>
<dbReference type="STRING" id="313628.LNTAR_05879"/>
<organism evidence="8 9">
    <name type="scientific">Lentisphaera araneosa HTCC2155</name>
    <dbReference type="NCBI Taxonomy" id="313628"/>
    <lineage>
        <taxon>Bacteria</taxon>
        <taxon>Pseudomonadati</taxon>
        <taxon>Lentisphaerota</taxon>
        <taxon>Lentisphaeria</taxon>
        <taxon>Lentisphaerales</taxon>
        <taxon>Lentisphaeraceae</taxon>
        <taxon>Lentisphaera</taxon>
    </lineage>
</organism>
<keyword evidence="7" id="KW-0813">Transport</keyword>
<evidence type="ECO:0000256" key="6">
    <source>
        <dbReference type="ARBA" id="ARBA00023136"/>
    </source>
</evidence>
<name>A6DPI4_9BACT</name>
<dbReference type="GO" id="GO:0022857">
    <property type="term" value="F:transmembrane transporter activity"/>
    <property type="evidence" value="ECO:0007669"/>
    <property type="project" value="InterPro"/>
</dbReference>
<dbReference type="GO" id="GO:0015031">
    <property type="term" value="P:protein transport"/>
    <property type="evidence" value="ECO:0007669"/>
    <property type="project" value="UniProtKB-KW"/>
</dbReference>
<evidence type="ECO:0000256" key="3">
    <source>
        <dbReference type="ARBA" id="ARBA00022475"/>
    </source>
</evidence>
<keyword evidence="3" id="KW-1003">Cell membrane</keyword>
<dbReference type="AlphaFoldDB" id="A6DPI4"/>
<accession>A6DPI4</accession>
<keyword evidence="4 7" id="KW-0812">Transmembrane</keyword>
<dbReference type="EMBL" id="ABCK01000016">
    <property type="protein sequence ID" value="EDM26480.1"/>
    <property type="molecule type" value="Genomic_DNA"/>
</dbReference>
<evidence type="ECO:0000256" key="7">
    <source>
        <dbReference type="RuleBase" id="RU003879"/>
    </source>
</evidence>
<protein>
    <recommendedName>
        <fullName evidence="10">Biopolymer transporter ExbD</fullName>
    </recommendedName>
</protein>
<evidence type="ECO:0000256" key="5">
    <source>
        <dbReference type="ARBA" id="ARBA00022989"/>
    </source>
</evidence>
<reference evidence="8 9" key="1">
    <citation type="journal article" date="2010" name="J. Bacteriol.">
        <title>Genome sequence of Lentisphaera araneosa HTCC2155T, the type species of the order Lentisphaerales in the phylum Lentisphaerae.</title>
        <authorList>
            <person name="Thrash J.C."/>
            <person name="Cho J.C."/>
            <person name="Vergin K.L."/>
            <person name="Morris R.M."/>
            <person name="Giovannoni S.J."/>
        </authorList>
    </citation>
    <scope>NUCLEOTIDE SEQUENCE [LARGE SCALE GENOMIC DNA]</scope>
    <source>
        <strain evidence="8 9">HTCC2155</strain>
    </source>
</reference>
<comment type="similarity">
    <text evidence="2 7">Belongs to the ExbD/TolR family.</text>
</comment>
<dbReference type="OrthoDB" id="9795794at2"/>
<keyword evidence="9" id="KW-1185">Reference proteome</keyword>
<dbReference type="Proteomes" id="UP000004947">
    <property type="component" value="Unassembled WGS sequence"/>
</dbReference>
<comment type="caution">
    <text evidence="8">The sequence shown here is derived from an EMBL/GenBank/DDBJ whole genome shotgun (WGS) entry which is preliminary data.</text>
</comment>
<evidence type="ECO:0000313" key="8">
    <source>
        <dbReference type="EMBL" id="EDM26480.1"/>
    </source>
</evidence>
<keyword evidence="5" id="KW-1133">Transmembrane helix</keyword>
<dbReference type="RefSeq" id="WP_007279766.1">
    <property type="nucleotide sequence ID" value="NZ_ABCK01000016.1"/>
</dbReference>
<evidence type="ECO:0000256" key="4">
    <source>
        <dbReference type="ARBA" id="ARBA00022692"/>
    </source>
</evidence>
<keyword evidence="7" id="KW-0653">Protein transport</keyword>
<comment type="subcellular location">
    <subcellularLocation>
        <location evidence="1">Cell membrane</location>
        <topology evidence="1">Single-pass membrane protein</topology>
    </subcellularLocation>
    <subcellularLocation>
        <location evidence="7">Cell membrane</location>
        <topology evidence="7">Single-pass type II membrane protein</topology>
    </subcellularLocation>
</comment>